<dbReference type="EMBL" id="CP136895">
    <property type="protein sequence ID" value="WOL10942.1"/>
    <property type="molecule type" value="Genomic_DNA"/>
</dbReference>
<evidence type="ECO:0000313" key="1">
    <source>
        <dbReference type="EMBL" id="WOL10942.1"/>
    </source>
</evidence>
<dbReference type="PANTHER" id="PTHR34061">
    <property type="entry name" value="PROTEIN, PUTATIVE-RELATED"/>
    <property type="match status" value="1"/>
</dbReference>
<name>A0AAQ3KNN7_9LILI</name>
<accession>A0AAQ3KNN7</accession>
<sequence>MVTDDNSQGMGMTYEKLEGVASWVGASVVSAFFASLEHCSCINLSIAKDLPLMRTKNKNQHLICFAHLSSSLIELIKSFYFTSVYLWQAFAHEKEELHSSIVSEVKQSVVLNEDGSKKMKLRQHSDAIYQELG</sequence>
<dbReference type="Proteomes" id="UP001327560">
    <property type="component" value="Chromosome 6"/>
</dbReference>
<dbReference type="PANTHER" id="PTHR34061:SF11">
    <property type="entry name" value="PROTEIN, PUTATIVE-RELATED"/>
    <property type="match status" value="1"/>
</dbReference>
<keyword evidence="2" id="KW-1185">Reference proteome</keyword>
<gene>
    <name evidence="1" type="ORF">Cni_G19702</name>
</gene>
<proteinExistence type="predicted"/>
<protein>
    <submittedName>
        <fullName evidence="1">Uncharacterized protein</fullName>
    </submittedName>
</protein>
<reference evidence="1 2" key="1">
    <citation type="submission" date="2023-10" db="EMBL/GenBank/DDBJ databases">
        <title>Chromosome-scale genome assembly provides insights into flower coloration mechanisms of Canna indica.</title>
        <authorList>
            <person name="Li C."/>
        </authorList>
    </citation>
    <scope>NUCLEOTIDE SEQUENCE [LARGE SCALE GENOMIC DNA]</scope>
    <source>
        <tissue evidence="1">Flower</tissue>
    </source>
</reference>
<evidence type="ECO:0000313" key="2">
    <source>
        <dbReference type="Proteomes" id="UP001327560"/>
    </source>
</evidence>
<organism evidence="1 2">
    <name type="scientific">Canna indica</name>
    <name type="common">Indian-shot</name>
    <dbReference type="NCBI Taxonomy" id="4628"/>
    <lineage>
        <taxon>Eukaryota</taxon>
        <taxon>Viridiplantae</taxon>
        <taxon>Streptophyta</taxon>
        <taxon>Embryophyta</taxon>
        <taxon>Tracheophyta</taxon>
        <taxon>Spermatophyta</taxon>
        <taxon>Magnoliopsida</taxon>
        <taxon>Liliopsida</taxon>
        <taxon>Zingiberales</taxon>
        <taxon>Cannaceae</taxon>
        <taxon>Canna</taxon>
    </lineage>
</organism>
<dbReference type="AlphaFoldDB" id="A0AAQ3KNN7"/>